<evidence type="ECO:0000256" key="9">
    <source>
        <dbReference type="ARBA" id="ARBA00023136"/>
    </source>
</evidence>
<evidence type="ECO:0000256" key="1">
    <source>
        <dbReference type="ARBA" id="ARBA00004225"/>
    </source>
</evidence>
<evidence type="ECO:0000256" key="8">
    <source>
        <dbReference type="ARBA" id="ARBA00023128"/>
    </source>
</evidence>
<dbReference type="PANTHER" id="PTHR45788:SF3">
    <property type="entry name" value="TRICARBOXYLATE TRANSPORT PROTEIN"/>
    <property type="match status" value="1"/>
</dbReference>
<comment type="similarity">
    <text evidence="2 11">Belongs to the mitochondrial carrier (TC 2.A.29) family.</text>
</comment>
<evidence type="ECO:0000313" key="12">
    <source>
        <dbReference type="EMBL" id="PIB01348.1"/>
    </source>
</evidence>
<comment type="subcellular location">
    <subcellularLocation>
        <location evidence="1">Mitochondrion membrane</location>
        <topology evidence="1">Multi-pass membrane protein</topology>
    </subcellularLocation>
</comment>
<dbReference type="InterPro" id="IPR049563">
    <property type="entry name" value="TXTP-like"/>
</dbReference>
<dbReference type="Proteomes" id="UP001302367">
    <property type="component" value="Chromosome 1"/>
</dbReference>
<dbReference type="InterPro" id="IPR018108">
    <property type="entry name" value="MCP_transmembrane"/>
</dbReference>
<evidence type="ECO:0000256" key="4">
    <source>
        <dbReference type="ARBA" id="ARBA00022692"/>
    </source>
</evidence>
<feature type="repeat" description="Solcar" evidence="10">
    <location>
        <begin position="30"/>
        <end position="118"/>
    </location>
</feature>
<dbReference type="PANTHER" id="PTHR45788">
    <property type="entry name" value="SUCCINATE/FUMARATE MITOCHONDRIAL TRANSPORTER-RELATED"/>
    <property type="match status" value="1"/>
</dbReference>
<keyword evidence="9 10" id="KW-0472">Membrane</keyword>
<dbReference type="GO" id="GO:0006843">
    <property type="term" value="P:mitochondrial citrate transmembrane transport"/>
    <property type="evidence" value="ECO:0007669"/>
    <property type="project" value="TreeGrafter"/>
</dbReference>
<keyword evidence="15" id="KW-1185">Reference proteome</keyword>
<keyword evidence="8" id="KW-0496">Mitochondrion</keyword>
<dbReference type="Pfam" id="PF00153">
    <property type="entry name" value="Mito_carr"/>
    <property type="match status" value="3"/>
</dbReference>
<dbReference type="SUPFAM" id="SSF103506">
    <property type="entry name" value="Mitochondrial carrier"/>
    <property type="match status" value="1"/>
</dbReference>
<keyword evidence="5" id="KW-0677">Repeat</keyword>
<name>A0A2G5I992_CERBT</name>
<evidence type="ECO:0000313" key="15">
    <source>
        <dbReference type="Proteomes" id="UP001302367"/>
    </source>
</evidence>
<evidence type="ECO:0000256" key="6">
    <source>
        <dbReference type="ARBA" id="ARBA00022792"/>
    </source>
</evidence>
<evidence type="ECO:0000256" key="10">
    <source>
        <dbReference type="PROSITE-ProRule" id="PRU00282"/>
    </source>
</evidence>
<keyword evidence="7" id="KW-1133">Transmembrane helix</keyword>
<protein>
    <submittedName>
        <fullName evidence="12">Tricarboxylate transport protein</fullName>
    </submittedName>
</protein>
<evidence type="ECO:0000256" key="3">
    <source>
        <dbReference type="ARBA" id="ARBA00022448"/>
    </source>
</evidence>
<evidence type="ECO:0000313" key="13">
    <source>
        <dbReference type="EMBL" id="WPA97294.1"/>
    </source>
</evidence>
<feature type="repeat" description="Solcar" evidence="10">
    <location>
        <begin position="127"/>
        <end position="215"/>
    </location>
</feature>
<feature type="repeat" description="Solcar" evidence="10">
    <location>
        <begin position="223"/>
        <end position="305"/>
    </location>
</feature>
<evidence type="ECO:0000256" key="2">
    <source>
        <dbReference type="ARBA" id="ARBA00006375"/>
    </source>
</evidence>
<dbReference type="Proteomes" id="UP000230605">
    <property type="component" value="Chromosome 1"/>
</dbReference>
<keyword evidence="3 11" id="KW-0813">Transport</keyword>
<dbReference type="PROSITE" id="PS50920">
    <property type="entry name" value="SOLCAR"/>
    <property type="match status" value="3"/>
</dbReference>
<evidence type="ECO:0000256" key="11">
    <source>
        <dbReference type="RuleBase" id="RU000488"/>
    </source>
</evidence>
<evidence type="ECO:0000256" key="7">
    <source>
        <dbReference type="ARBA" id="ARBA00022989"/>
    </source>
</evidence>
<dbReference type="Gene3D" id="1.50.40.10">
    <property type="entry name" value="Mitochondrial carrier domain"/>
    <property type="match status" value="2"/>
</dbReference>
<proteinExistence type="inferred from homology"/>
<gene>
    <name evidence="12" type="ORF">CB0940_01840</name>
    <name evidence="13" type="ORF">RHO25_001903</name>
</gene>
<sequence>MAKVSVHPPSQIPLAAAPIPKISSKPEKKLTPLQSLIAGGFAGATEACITYPFEYAKTRSQLKATSGVTSSTSPIHLLRNAIKNEGFSSLYTGCTALALGTALKAGVRFMTFDAIKSHLTDPQTGTLSPTNGLLAGMAAGAVESLVAVTPTERIKTALSDDAKGSKRFRSTLHGVTLLLREQGIQGLYRGLVSTTAKQSATSAVRMGAYNAMRSQYSSANRNAGVVETFAMGALAGTITVYATQPLDTIKTRSQSARGENIIPAIVGVWREGGLRAYWKGSTMRLGRLVLSGGIVFAVYEQIANVMRLS</sequence>
<reference evidence="13 15" key="2">
    <citation type="submission" date="2023-09" db="EMBL/GenBank/DDBJ databases">
        <title>Complete-Gapless Cercospora beticola genome.</title>
        <authorList>
            <person name="Wyatt N.A."/>
            <person name="Spanner R.E."/>
            <person name="Bolton M.D."/>
        </authorList>
    </citation>
    <scope>NUCLEOTIDE SEQUENCE [LARGE SCALE GENOMIC DNA]</scope>
    <source>
        <strain evidence="13">Cb09-40</strain>
    </source>
</reference>
<dbReference type="GO" id="GO:0031966">
    <property type="term" value="C:mitochondrial membrane"/>
    <property type="evidence" value="ECO:0007669"/>
    <property type="project" value="UniProtKB-SubCell"/>
</dbReference>
<evidence type="ECO:0000313" key="14">
    <source>
        <dbReference type="Proteomes" id="UP000230605"/>
    </source>
</evidence>
<dbReference type="OrthoDB" id="44467at2759"/>
<dbReference type="EMBL" id="LKMD01000100">
    <property type="protein sequence ID" value="PIB01348.1"/>
    <property type="molecule type" value="Genomic_DNA"/>
</dbReference>
<evidence type="ECO:0000256" key="5">
    <source>
        <dbReference type="ARBA" id="ARBA00022737"/>
    </source>
</evidence>
<dbReference type="EMBL" id="CP134184">
    <property type="protein sequence ID" value="WPA97294.1"/>
    <property type="molecule type" value="Genomic_DNA"/>
</dbReference>
<organism evidence="12 14">
    <name type="scientific">Cercospora beticola</name>
    <name type="common">Sugarbeet leaf spot fungus</name>
    <dbReference type="NCBI Taxonomy" id="122368"/>
    <lineage>
        <taxon>Eukaryota</taxon>
        <taxon>Fungi</taxon>
        <taxon>Dikarya</taxon>
        <taxon>Ascomycota</taxon>
        <taxon>Pezizomycotina</taxon>
        <taxon>Dothideomycetes</taxon>
        <taxon>Dothideomycetidae</taxon>
        <taxon>Mycosphaerellales</taxon>
        <taxon>Mycosphaerellaceae</taxon>
        <taxon>Cercospora</taxon>
    </lineage>
</organism>
<dbReference type="AlphaFoldDB" id="A0A2G5I992"/>
<reference evidence="12 14" key="1">
    <citation type="submission" date="2015-10" db="EMBL/GenBank/DDBJ databases">
        <title>The cercosporin biosynthetic gene cluster was horizontally transferred to several fungal lineages and shown to be expanded in Cercospora beticola based on microsynteny with recipient genomes.</title>
        <authorList>
            <person name="De Jonge R."/>
            <person name="Ebert M.K."/>
            <person name="Suttle J.C."/>
            <person name="Jurick Ii W.M."/>
            <person name="Secor G.A."/>
            <person name="Thomma B.P."/>
            <person name="Van De Peer Y."/>
            <person name="Bolton M.D."/>
        </authorList>
    </citation>
    <scope>NUCLEOTIDE SEQUENCE [LARGE SCALE GENOMIC DNA]</scope>
    <source>
        <strain evidence="12 14">09-40</strain>
    </source>
</reference>
<keyword evidence="6" id="KW-0999">Mitochondrion inner membrane</keyword>
<keyword evidence="4 10" id="KW-0812">Transmembrane</keyword>
<dbReference type="InterPro" id="IPR023395">
    <property type="entry name" value="MCP_dom_sf"/>
</dbReference>
<dbReference type="GO" id="GO:0071913">
    <property type="term" value="F:citrate secondary active transmembrane transporter activity"/>
    <property type="evidence" value="ECO:0007669"/>
    <property type="project" value="TreeGrafter"/>
</dbReference>
<accession>A0A2G5I992</accession>